<evidence type="ECO:0000313" key="2">
    <source>
        <dbReference type="EMBL" id="MBB5773674.1"/>
    </source>
</evidence>
<sequence>MRRNSSTPDPAWAKPGHASPRGLAVATADIGCKRATGLVAARSAADKAVQLDAIAAHRRDFDRFRRVRDAELRVARQVTGNG</sequence>
<proteinExistence type="predicted"/>
<organism evidence="2 3">
    <name type="scientific">Nonomuraea jabiensis</name>
    <dbReference type="NCBI Taxonomy" id="882448"/>
    <lineage>
        <taxon>Bacteria</taxon>
        <taxon>Bacillati</taxon>
        <taxon>Actinomycetota</taxon>
        <taxon>Actinomycetes</taxon>
        <taxon>Streptosporangiales</taxon>
        <taxon>Streptosporangiaceae</taxon>
        <taxon>Nonomuraea</taxon>
    </lineage>
</organism>
<comment type="caution">
    <text evidence="2">The sequence shown here is derived from an EMBL/GenBank/DDBJ whole genome shotgun (WGS) entry which is preliminary data.</text>
</comment>
<name>A0A7W9FY13_9ACTN</name>
<protein>
    <submittedName>
        <fullName evidence="2">Uncharacterized protein</fullName>
    </submittedName>
</protein>
<dbReference type="EMBL" id="JACHMB010000001">
    <property type="protein sequence ID" value="MBB5773674.1"/>
    <property type="molecule type" value="Genomic_DNA"/>
</dbReference>
<dbReference type="Proteomes" id="UP000579153">
    <property type="component" value="Unassembled WGS sequence"/>
</dbReference>
<keyword evidence="3" id="KW-1185">Reference proteome</keyword>
<feature type="region of interest" description="Disordered" evidence="1">
    <location>
        <begin position="1"/>
        <end position="20"/>
    </location>
</feature>
<dbReference type="RefSeq" id="WP_185067623.1">
    <property type="nucleotide sequence ID" value="NZ_JACHMB010000001.1"/>
</dbReference>
<reference evidence="2 3" key="1">
    <citation type="submission" date="2020-08" db="EMBL/GenBank/DDBJ databases">
        <title>Sequencing the genomes of 1000 actinobacteria strains.</title>
        <authorList>
            <person name="Klenk H.-P."/>
        </authorList>
    </citation>
    <scope>NUCLEOTIDE SEQUENCE [LARGE SCALE GENOMIC DNA]</scope>
    <source>
        <strain evidence="2 3">DSM 45507</strain>
    </source>
</reference>
<gene>
    <name evidence="2" type="ORF">HD596_000430</name>
</gene>
<dbReference type="AlphaFoldDB" id="A0A7W9FY13"/>
<evidence type="ECO:0000256" key="1">
    <source>
        <dbReference type="SAM" id="MobiDB-lite"/>
    </source>
</evidence>
<accession>A0A7W9FY13</accession>
<evidence type="ECO:0000313" key="3">
    <source>
        <dbReference type="Proteomes" id="UP000579153"/>
    </source>
</evidence>